<evidence type="ECO:0000256" key="5">
    <source>
        <dbReference type="ARBA" id="ARBA00023054"/>
    </source>
</evidence>
<evidence type="ECO:0000256" key="3">
    <source>
        <dbReference type="ARBA" id="ARBA00022692"/>
    </source>
</evidence>
<evidence type="ECO:0000256" key="9">
    <source>
        <dbReference type="SAM" id="MobiDB-lite"/>
    </source>
</evidence>
<dbReference type="Pfam" id="PF07798">
    <property type="entry name" value="CCDC90-like"/>
    <property type="match status" value="1"/>
</dbReference>
<dbReference type="STRING" id="7897.ENSLACP00000001670"/>
<evidence type="ECO:0000256" key="6">
    <source>
        <dbReference type="ARBA" id="ARBA00023128"/>
    </source>
</evidence>
<keyword evidence="4 10" id="KW-1133">Transmembrane helix</keyword>
<dbReference type="GO" id="GO:0005743">
    <property type="term" value="C:mitochondrial inner membrane"/>
    <property type="evidence" value="ECO:0007669"/>
    <property type="project" value="TreeGrafter"/>
</dbReference>
<evidence type="ECO:0000313" key="11">
    <source>
        <dbReference type="Ensembl" id="ENSLACP00000001670.2"/>
    </source>
</evidence>
<comment type="similarity">
    <text evidence="2">Belongs to the CCDC90 family.</text>
</comment>
<dbReference type="GO" id="GO:0036444">
    <property type="term" value="P:calcium import into the mitochondrion"/>
    <property type="evidence" value="ECO:0007669"/>
    <property type="project" value="TreeGrafter"/>
</dbReference>
<dbReference type="OrthoDB" id="889336at2759"/>
<dbReference type="GeneID" id="102367577"/>
<dbReference type="FunCoup" id="H2ZW99">
    <property type="interactions" value="650"/>
</dbReference>
<reference evidence="11" key="2">
    <citation type="submission" date="2025-08" db="UniProtKB">
        <authorList>
            <consortium name="Ensembl"/>
        </authorList>
    </citation>
    <scope>IDENTIFICATION</scope>
</reference>
<protein>
    <submittedName>
        <fullName evidence="11">Mitochondrial calcium uniporter regulator 1</fullName>
    </submittedName>
</protein>
<keyword evidence="6" id="KW-0496">Mitochondrion</keyword>
<evidence type="ECO:0000256" key="4">
    <source>
        <dbReference type="ARBA" id="ARBA00022989"/>
    </source>
</evidence>
<dbReference type="HOGENOM" id="CLU_723524_0_0_1"/>
<keyword evidence="12" id="KW-1185">Reference proteome</keyword>
<comment type="subcellular location">
    <subcellularLocation>
        <location evidence="1">Mitochondrion membrane</location>
    </subcellularLocation>
</comment>
<dbReference type="KEGG" id="lcm:102367577"/>
<gene>
    <name evidence="11" type="primary">MCUR1</name>
</gene>
<feature type="region of interest" description="Disordered" evidence="9">
    <location>
        <begin position="1"/>
        <end position="22"/>
    </location>
</feature>
<evidence type="ECO:0000256" key="1">
    <source>
        <dbReference type="ARBA" id="ARBA00004325"/>
    </source>
</evidence>
<feature type="compositionally biased region" description="Basic and acidic residues" evidence="9">
    <location>
        <begin position="1"/>
        <end position="17"/>
    </location>
</feature>
<evidence type="ECO:0000256" key="10">
    <source>
        <dbReference type="SAM" id="Phobius"/>
    </source>
</evidence>
<dbReference type="Bgee" id="ENSLACG00000001494">
    <property type="expression patterns" value="Expressed in pelvic fin and 6 other cell types or tissues"/>
</dbReference>
<dbReference type="PANTHER" id="PTHR14360:SF11">
    <property type="entry name" value="MITOCHONDRIAL CALCIUM UNIPORTER REGULATOR 1"/>
    <property type="match status" value="1"/>
</dbReference>
<evidence type="ECO:0000256" key="7">
    <source>
        <dbReference type="ARBA" id="ARBA00023136"/>
    </source>
</evidence>
<organism evidence="11 12">
    <name type="scientific">Latimeria chalumnae</name>
    <name type="common">Coelacanth</name>
    <dbReference type="NCBI Taxonomy" id="7897"/>
    <lineage>
        <taxon>Eukaryota</taxon>
        <taxon>Metazoa</taxon>
        <taxon>Chordata</taxon>
        <taxon>Craniata</taxon>
        <taxon>Vertebrata</taxon>
        <taxon>Euteleostomi</taxon>
        <taxon>Coelacanthiformes</taxon>
        <taxon>Coelacanthidae</taxon>
        <taxon>Latimeria</taxon>
    </lineage>
</organism>
<dbReference type="Gene3D" id="1.20.5.340">
    <property type="match status" value="1"/>
</dbReference>
<evidence type="ECO:0000256" key="2">
    <source>
        <dbReference type="ARBA" id="ARBA00007224"/>
    </source>
</evidence>
<dbReference type="EMBL" id="AFYH01063276">
    <property type="status" value="NOT_ANNOTATED_CDS"/>
    <property type="molecule type" value="Genomic_DNA"/>
</dbReference>
<sequence>MVAVRSDRERIREEKGGSRRTGRGQEWINWRFSNVACVQALVEMKLRPGNCLKLVRSPLPDRGGQRPGGDGGGCCATAVSWSGAGPSRLVSSAGLKYPACGRGHCGGRDQPVRGIPGPFLAGGWKKPGLFGWGGRLLCGCKTVPGSTCSDSPLLRWTATVRDLSTSPAPLLYELRKIDISPLEFHKFVFDTHAVVRLLEENGFTTQQSEIIVASLVKIMNTNMELIYKDSVTKVQQEIMLQQIMSRIAAVKKDMIILEKSEFSTLCTENEKIRVELQQLKQQLMDEMKKVRINTKLDVNLEKSRVKEVYAEHERRLLETRTEIVELHAQQDRAVTQIRRKKDMEVAGLKTMLESHKLDTIKYLAGSVFTCLTVALGFYRLWM</sequence>
<dbReference type="GeneTree" id="ENSGT00940000158957"/>
<dbReference type="InterPro" id="IPR024461">
    <property type="entry name" value="CCDC90-like"/>
</dbReference>
<dbReference type="PANTHER" id="PTHR14360">
    <property type="entry name" value="PROTEIN FMP32, MITOCHONDRIAL"/>
    <property type="match status" value="1"/>
</dbReference>
<accession>H2ZW99</accession>
<keyword evidence="3 10" id="KW-0812">Transmembrane</keyword>
<reference evidence="11" key="3">
    <citation type="submission" date="2025-09" db="UniProtKB">
        <authorList>
            <consortium name="Ensembl"/>
        </authorList>
    </citation>
    <scope>IDENTIFICATION</scope>
</reference>
<dbReference type="EMBL" id="AFYH01063274">
    <property type="status" value="NOT_ANNOTATED_CDS"/>
    <property type="molecule type" value="Genomic_DNA"/>
</dbReference>
<dbReference type="GO" id="GO:0051561">
    <property type="term" value="P:positive regulation of mitochondrial calcium ion concentration"/>
    <property type="evidence" value="ECO:0007669"/>
    <property type="project" value="TreeGrafter"/>
</dbReference>
<dbReference type="Proteomes" id="UP000008672">
    <property type="component" value="Unassembled WGS sequence"/>
</dbReference>
<evidence type="ECO:0000256" key="8">
    <source>
        <dbReference type="SAM" id="Coils"/>
    </source>
</evidence>
<dbReference type="FunFam" id="1.20.5.340:FF:000015">
    <property type="entry name" value="Mitochondrial calcium uniporter regulator 1"/>
    <property type="match status" value="1"/>
</dbReference>
<evidence type="ECO:0000313" key="12">
    <source>
        <dbReference type="Proteomes" id="UP000008672"/>
    </source>
</evidence>
<dbReference type="Ensembl" id="ENSLACT00000001683.2">
    <property type="protein sequence ID" value="ENSLACP00000001670.2"/>
    <property type="gene ID" value="ENSLACG00000001494.2"/>
</dbReference>
<dbReference type="AlphaFoldDB" id="H2ZW99"/>
<dbReference type="EMBL" id="AFYH01063273">
    <property type="status" value="NOT_ANNOTATED_CDS"/>
    <property type="molecule type" value="Genomic_DNA"/>
</dbReference>
<keyword evidence="7 10" id="KW-0472">Membrane</keyword>
<dbReference type="InParanoid" id="H2ZW99"/>
<keyword evidence="5 8" id="KW-0175">Coiled coil</keyword>
<proteinExistence type="inferred from homology"/>
<dbReference type="EMBL" id="AFYH01063275">
    <property type="status" value="NOT_ANNOTATED_CDS"/>
    <property type="molecule type" value="Genomic_DNA"/>
</dbReference>
<name>H2ZW99_LATCH</name>
<feature type="transmembrane region" description="Helical" evidence="10">
    <location>
        <begin position="362"/>
        <end position="381"/>
    </location>
</feature>
<feature type="coiled-coil region" evidence="8">
    <location>
        <begin position="262"/>
        <end position="329"/>
    </location>
</feature>
<reference evidence="12" key="1">
    <citation type="submission" date="2011-08" db="EMBL/GenBank/DDBJ databases">
        <title>The draft genome of Latimeria chalumnae.</title>
        <authorList>
            <person name="Di Palma F."/>
            <person name="Alfoldi J."/>
            <person name="Johnson J."/>
            <person name="Berlin A."/>
            <person name="Gnerre S."/>
            <person name="Jaffe D."/>
            <person name="MacCallum I."/>
            <person name="Young S."/>
            <person name="Walker B.J."/>
            <person name="Lander E."/>
            <person name="Lindblad-Toh K."/>
        </authorList>
    </citation>
    <scope>NUCLEOTIDE SEQUENCE [LARGE SCALE GENOMIC DNA]</scope>
    <source>
        <strain evidence="12">Wild caught</strain>
    </source>
</reference>
<dbReference type="eggNOG" id="KOG3156">
    <property type="taxonomic scope" value="Eukaryota"/>
</dbReference>